<evidence type="ECO:0000256" key="3">
    <source>
        <dbReference type="ARBA" id="ARBA00022989"/>
    </source>
</evidence>
<reference evidence="7" key="1">
    <citation type="submission" date="2025-08" db="UniProtKB">
        <authorList>
            <consortium name="Ensembl"/>
        </authorList>
    </citation>
    <scope>IDENTIFICATION</scope>
</reference>
<dbReference type="Gene3D" id="1.20.1250.20">
    <property type="entry name" value="MFS general substrate transporter like domains"/>
    <property type="match status" value="1"/>
</dbReference>
<keyword evidence="4 6" id="KW-0472">Membrane</keyword>
<dbReference type="SUPFAM" id="SSF103473">
    <property type="entry name" value="MFS general substrate transporter"/>
    <property type="match status" value="1"/>
</dbReference>
<dbReference type="Proteomes" id="UP000261520">
    <property type="component" value="Unplaced"/>
</dbReference>
<comment type="subcellular location">
    <subcellularLocation>
        <location evidence="1">Membrane</location>
        <topology evidence="1">Multi-pass membrane protein</topology>
    </subcellularLocation>
</comment>
<dbReference type="GO" id="GO:0016020">
    <property type="term" value="C:membrane"/>
    <property type="evidence" value="ECO:0007669"/>
    <property type="project" value="UniProtKB-SubCell"/>
</dbReference>
<feature type="transmembrane region" description="Helical" evidence="6">
    <location>
        <begin position="246"/>
        <end position="270"/>
    </location>
</feature>
<sequence length="460" mass="50049">MDDIKLYAKNERDIDSLIHTTRIYRTDIGMSFGLEKCSWMVTKRGKVVHTKGVSLPEGTIADRYKYLGIPQANGNLEERTRKSSHGQITQTSKLIVGSWLNMTGAVIRFLGAALPEYDASSRYPVVLLGQAISALAQPLIIFTPTKLAALWFPVHQRTTANMLASMCEYPISPDICLLATVGVRSSVPPTSPSPSAQSSPEPFLQGLKLNRAYLVLMLCLGSGIASFTCFSSLLDQILCVQGYSNEFAGLCGALFIIWGIVGAGLLGVYVDRTKKFIEVTKINLSLSSVACAVALMPGQQAAVAVVCSLFGFFGFSVYPVAMELSVECSYPVGEATSAGLIFASGWVPHTQHPHCTRQQLREQLIEQGRAQREPRGLPLMLLAGLCAFFTSVFVLFFRSRYRRLEAEEQACYGSKEGPVTSNQEPPTGYDQEPPNGYDQGCSTIGPDQDHLAGYSEAVVV</sequence>
<dbReference type="InterPro" id="IPR036259">
    <property type="entry name" value="MFS_trans_sf"/>
</dbReference>
<feature type="transmembrane region" description="Helical" evidence="6">
    <location>
        <begin position="282"/>
        <end position="315"/>
    </location>
</feature>
<evidence type="ECO:0000256" key="6">
    <source>
        <dbReference type="SAM" id="Phobius"/>
    </source>
</evidence>
<feature type="transmembrane region" description="Helical" evidence="6">
    <location>
        <begin position="212"/>
        <end position="234"/>
    </location>
</feature>
<proteinExistence type="predicted"/>
<dbReference type="Ensembl" id="ENSPMGT00000027105.1">
    <property type="protein sequence ID" value="ENSPMGP00000025451.1"/>
    <property type="gene ID" value="ENSPMGG00000020482.1"/>
</dbReference>
<reference evidence="7" key="2">
    <citation type="submission" date="2025-09" db="UniProtKB">
        <authorList>
            <consortium name="Ensembl"/>
        </authorList>
    </citation>
    <scope>IDENTIFICATION</scope>
</reference>
<organism evidence="7 8">
    <name type="scientific">Periophthalmus magnuspinnatus</name>
    <dbReference type="NCBI Taxonomy" id="409849"/>
    <lineage>
        <taxon>Eukaryota</taxon>
        <taxon>Metazoa</taxon>
        <taxon>Chordata</taxon>
        <taxon>Craniata</taxon>
        <taxon>Vertebrata</taxon>
        <taxon>Euteleostomi</taxon>
        <taxon>Actinopterygii</taxon>
        <taxon>Neopterygii</taxon>
        <taxon>Teleostei</taxon>
        <taxon>Neoteleostei</taxon>
        <taxon>Acanthomorphata</taxon>
        <taxon>Gobiaria</taxon>
        <taxon>Gobiiformes</taxon>
        <taxon>Gobioidei</taxon>
        <taxon>Gobiidae</taxon>
        <taxon>Oxudercinae</taxon>
        <taxon>Periophthalmus</taxon>
    </lineage>
</organism>
<evidence type="ECO:0000313" key="8">
    <source>
        <dbReference type="Proteomes" id="UP000261520"/>
    </source>
</evidence>
<evidence type="ECO:0000256" key="2">
    <source>
        <dbReference type="ARBA" id="ARBA00022692"/>
    </source>
</evidence>
<evidence type="ECO:0000256" key="4">
    <source>
        <dbReference type="ARBA" id="ARBA00023136"/>
    </source>
</evidence>
<dbReference type="InterPro" id="IPR049680">
    <property type="entry name" value="FLVCR1-2_SLC49-like"/>
</dbReference>
<dbReference type="PANTHER" id="PTHR10924:SF6">
    <property type="entry name" value="SOLUTE CARRIER FAMILY 49 MEMBER A3"/>
    <property type="match status" value="1"/>
</dbReference>
<dbReference type="AlphaFoldDB" id="A0A3B4BAA2"/>
<feature type="transmembrane region" description="Helical" evidence="6">
    <location>
        <begin position="377"/>
        <end position="397"/>
    </location>
</feature>
<accession>A0A3B4BAA2</accession>
<keyword evidence="3 6" id="KW-1133">Transmembrane helix</keyword>
<dbReference type="PANTHER" id="PTHR10924">
    <property type="entry name" value="MAJOR FACILITATOR SUPERFAMILY PROTEIN-RELATED"/>
    <property type="match status" value="1"/>
</dbReference>
<name>A0A3B4BAA2_9GOBI</name>
<keyword evidence="8" id="KW-1185">Reference proteome</keyword>
<protein>
    <submittedName>
        <fullName evidence="7">Uncharacterized protein</fullName>
    </submittedName>
</protein>
<evidence type="ECO:0000256" key="1">
    <source>
        <dbReference type="ARBA" id="ARBA00004141"/>
    </source>
</evidence>
<feature type="region of interest" description="Disordered" evidence="5">
    <location>
        <begin position="414"/>
        <end position="449"/>
    </location>
</feature>
<keyword evidence="2 6" id="KW-0812">Transmembrane</keyword>
<evidence type="ECO:0000313" key="7">
    <source>
        <dbReference type="Ensembl" id="ENSPMGP00000025451.1"/>
    </source>
</evidence>
<evidence type="ECO:0000256" key="5">
    <source>
        <dbReference type="SAM" id="MobiDB-lite"/>
    </source>
</evidence>